<dbReference type="EMBL" id="SGXA01000003">
    <property type="protein sequence ID" value="RZS69107.1"/>
    <property type="molecule type" value="Genomic_DNA"/>
</dbReference>
<dbReference type="Proteomes" id="UP000293874">
    <property type="component" value="Unassembled WGS sequence"/>
</dbReference>
<gene>
    <name evidence="1" type="ORF">EV199_4932</name>
</gene>
<reference evidence="1 2" key="1">
    <citation type="submission" date="2019-02" db="EMBL/GenBank/DDBJ databases">
        <title>Genomic Encyclopedia of Type Strains, Phase IV (KMG-IV): sequencing the most valuable type-strain genomes for metagenomic binning, comparative biology and taxonomic classification.</title>
        <authorList>
            <person name="Goeker M."/>
        </authorList>
    </citation>
    <scope>NUCLEOTIDE SEQUENCE [LARGE SCALE GENOMIC DNA]</scope>
    <source>
        <strain evidence="1 2">DSM 18116</strain>
    </source>
</reference>
<proteinExistence type="predicted"/>
<dbReference type="RefSeq" id="WP_130543473.1">
    <property type="nucleotide sequence ID" value="NZ_CP042431.1"/>
</dbReference>
<keyword evidence="2" id="KW-1185">Reference proteome</keyword>
<evidence type="ECO:0000313" key="1">
    <source>
        <dbReference type="EMBL" id="RZS69107.1"/>
    </source>
</evidence>
<accession>A0A4Q7MM62</accession>
<evidence type="ECO:0000313" key="2">
    <source>
        <dbReference type="Proteomes" id="UP000293874"/>
    </source>
</evidence>
<organism evidence="1 2">
    <name type="scientific">Pseudobacter ginsenosidimutans</name>
    <dbReference type="NCBI Taxonomy" id="661488"/>
    <lineage>
        <taxon>Bacteria</taxon>
        <taxon>Pseudomonadati</taxon>
        <taxon>Bacteroidota</taxon>
        <taxon>Chitinophagia</taxon>
        <taxon>Chitinophagales</taxon>
        <taxon>Chitinophagaceae</taxon>
        <taxon>Pseudobacter</taxon>
    </lineage>
</organism>
<dbReference type="AlphaFoldDB" id="A0A4Q7MM62"/>
<name>A0A4Q7MM62_9BACT</name>
<protein>
    <submittedName>
        <fullName evidence="1">Uncharacterized protein</fullName>
    </submittedName>
</protein>
<comment type="caution">
    <text evidence="1">The sequence shown here is derived from an EMBL/GenBank/DDBJ whole genome shotgun (WGS) entry which is preliminary data.</text>
</comment>
<dbReference type="OrthoDB" id="678538at2"/>
<sequence length="68" mass="7800">MNFSFIHPFKLNLRVSTVTTDIPDIHKHQPPHSSTEGSEFLDQGLRMEDYIPVYTEINVSPGNPENLF</sequence>